<sequence>MNESNLPHPTKLEIDNTMKHLHTQNTMNHHNHLPILDHSPGTDFEKDMPVQYLTPPKIPSTNTDEKGYEHYNVPNVDIHKLPEQKQHFNHENNDIWDNGALQNVNQHFIQEDNFQDITPPHNINQHFTEETIQGITSPHNINQHFTQETNIRDIITPTHNINQHFTQEDNIIQDSPPYTNQDFIKQNIQDNSISENINQYFSQEDNIIQDSPPYTNQDFIKQNNNNNQDGTNSHSTILFDDRATQLQKLSNIPLDPSQLQFDQNHLKSLSAIEWQCFLMNFIKYLKMSKAGYAANMSHECDPITLQQFISSINTNDHHMQVEDNAAIVSNEIEHGEKDYTKLSPNTNYVENENEITNPVVEDKHELVKLAPHLSGEYYVNRNQNNNDQNKKSFLHENKKDVDDLNDLANILNKPSKEKLNKYNDSYFNESFIHWEPIKNKEHYLNNQEIIENNNIFQDMLDAYSETTIPPTDNQPINSTIYDGESSTKNAELSTVDDSINEISSPNSLFYPKGFSFTNDQSEFVTEKIFIHK</sequence>
<gene>
    <name evidence="2" type="primary">LOC113470814</name>
</gene>
<protein>
    <submittedName>
        <fullName evidence="2">GATA zinc finger domain-containing protein 14-like</fullName>
    </submittedName>
</protein>
<evidence type="ECO:0000313" key="1">
    <source>
        <dbReference type="Proteomes" id="UP000079169"/>
    </source>
</evidence>
<dbReference type="AlphaFoldDB" id="A0A3Q0JF82"/>
<dbReference type="RefSeq" id="XP_026685340.1">
    <property type="nucleotide sequence ID" value="XM_026829539.1"/>
</dbReference>
<organism evidence="1 2">
    <name type="scientific">Diaphorina citri</name>
    <name type="common">Asian citrus psyllid</name>
    <dbReference type="NCBI Taxonomy" id="121845"/>
    <lineage>
        <taxon>Eukaryota</taxon>
        <taxon>Metazoa</taxon>
        <taxon>Ecdysozoa</taxon>
        <taxon>Arthropoda</taxon>
        <taxon>Hexapoda</taxon>
        <taxon>Insecta</taxon>
        <taxon>Pterygota</taxon>
        <taxon>Neoptera</taxon>
        <taxon>Paraneoptera</taxon>
        <taxon>Hemiptera</taxon>
        <taxon>Sternorrhyncha</taxon>
        <taxon>Psylloidea</taxon>
        <taxon>Psyllidae</taxon>
        <taxon>Diaphorininae</taxon>
        <taxon>Diaphorina</taxon>
    </lineage>
</organism>
<keyword evidence="1" id="KW-1185">Reference proteome</keyword>
<name>A0A3Q0JF82_DIACI</name>
<proteinExistence type="predicted"/>
<dbReference type="PaxDb" id="121845-A0A3Q0JF82"/>
<dbReference type="GeneID" id="113470814"/>
<dbReference type="KEGG" id="dci:113470814"/>
<reference evidence="2" key="1">
    <citation type="submission" date="2025-08" db="UniProtKB">
        <authorList>
            <consortium name="RefSeq"/>
        </authorList>
    </citation>
    <scope>IDENTIFICATION</scope>
</reference>
<dbReference type="Proteomes" id="UP000079169">
    <property type="component" value="Unplaced"/>
</dbReference>
<accession>A0A3Q0JF82</accession>
<evidence type="ECO:0000313" key="2">
    <source>
        <dbReference type="RefSeq" id="XP_026685340.1"/>
    </source>
</evidence>